<protein>
    <recommendedName>
        <fullName evidence="4">Tetratricopeptide repeat family protein</fullName>
    </recommendedName>
</protein>
<proteinExistence type="predicted"/>
<dbReference type="Gene3D" id="1.25.40.10">
    <property type="entry name" value="Tetratricopeptide repeat domain"/>
    <property type="match status" value="1"/>
</dbReference>
<accession>A0A328TPY8</accession>
<evidence type="ECO:0008006" key="4">
    <source>
        <dbReference type="Google" id="ProtNLM"/>
    </source>
</evidence>
<evidence type="ECO:0000256" key="1">
    <source>
        <dbReference type="SAM" id="MobiDB-lite"/>
    </source>
</evidence>
<feature type="region of interest" description="Disordered" evidence="1">
    <location>
        <begin position="65"/>
        <end position="88"/>
    </location>
</feature>
<reference evidence="2" key="1">
    <citation type="submission" date="2018-04" db="EMBL/GenBank/DDBJ databases">
        <title>Genomes of the Obligate Erwinia dacicola and Facultative Enterobacter sp. OLF Endosymbionts of the Olive Fruit fly, Bactrocera oleae.</title>
        <authorList>
            <person name="Estes A.M."/>
            <person name="Hearn D.J."/>
            <person name="Agarwal S."/>
            <person name="Pierson E.A."/>
            <person name="Dunning-Hotopp J.C."/>
        </authorList>
    </citation>
    <scope>NUCLEOTIDE SEQUENCE [LARGE SCALE GENOMIC DNA]</scope>
    <source>
        <strain evidence="2">Oroville</strain>
    </source>
</reference>
<dbReference type="EMBL" id="LJAM02000045">
    <property type="protein sequence ID" value="RAP72310.1"/>
    <property type="molecule type" value="Genomic_DNA"/>
</dbReference>
<dbReference type="InterPro" id="IPR011990">
    <property type="entry name" value="TPR-like_helical_dom_sf"/>
</dbReference>
<dbReference type="SUPFAM" id="SSF48452">
    <property type="entry name" value="TPR-like"/>
    <property type="match status" value="1"/>
</dbReference>
<evidence type="ECO:0000313" key="2">
    <source>
        <dbReference type="EMBL" id="RAP72310.1"/>
    </source>
</evidence>
<organism evidence="2 3">
    <name type="scientific">Candidatus Erwinia dacicola</name>
    <dbReference type="NCBI Taxonomy" id="252393"/>
    <lineage>
        <taxon>Bacteria</taxon>
        <taxon>Pseudomonadati</taxon>
        <taxon>Pseudomonadota</taxon>
        <taxon>Gammaproteobacteria</taxon>
        <taxon>Enterobacterales</taxon>
        <taxon>Erwiniaceae</taxon>
        <taxon>Erwinia</taxon>
    </lineage>
</organism>
<name>A0A328TPY8_9GAMM</name>
<dbReference type="AlphaFoldDB" id="A0A328TPY8"/>
<comment type="caution">
    <text evidence="2">The sequence shown here is derived from an EMBL/GenBank/DDBJ whole genome shotgun (WGS) entry which is preliminary data.</text>
</comment>
<dbReference type="Proteomes" id="UP000244334">
    <property type="component" value="Unassembled WGS sequence"/>
</dbReference>
<sequence>MLNNYGAFPCSLGQYDAAQWQFSRAIEDSADGLRADTLKNSGYCFLNAGQQEKARHALQTDPAKGMPLCWQKPKGDLERGNSRTRGSC</sequence>
<gene>
    <name evidence="2" type="ORF">ACZ87_00865</name>
</gene>
<evidence type="ECO:0000313" key="3">
    <source>
        <dbReference type="Proteomes" id="UP000244334"/>
    </source>
</evidence>
<keyword evidence="3" id="KW-1185">Reference proteome</keyword>